<dbReference type="Proteomes" id="UP000594195">
    <property type="component" value="Chromosome"/>
</dbReference>
<accession>A0A7M2Y743</accession>
<name>A0A7M2Y743_9FLAO</name>
<evidence type="ECO:0000313" key="2">
    <source>
        <dbReference type="Proteomes" id="UP000594195"/>
    </source>
</evidence>
<evidence type="ECO:0000313" key="1">
    <source>
        <dbReference type="EMBL" id="QOW10067.1"/>
    </source>
</evidence>
<dbReference type="RefSeq" id="WP_193813300.1">
    <property type="nucleotide sequence ID" value="NZ_CP040442.1"/>
</dbReference>
<sequence length="143" mass="16548">MILNNKNLFFLFCLSFFPLKGQEIKIILKNFNSESIRKGNSILKKNADNLFSFERKKCEKNLSLVIADQEYLIPNMLKEVRFIVVDFIPNAKNGCYIINQTINDVSQSFNIEDVKNCSSVTNIGLYDKYEKDNPPTVKIKINK</sequence>
<dbReference type="KEGG" id="kfa:Q73A0000_06665"/>
<proteinExistence type="predicted"/>
<keyword evidence="2" id="KW-1185">Reference proteome</keyword>
<dbReference type="AlphaFoldDB" id="A0A7M2Y743"/>
<dbReference type="EMBL" id="CP040442">
    <property type="protein sequence ID" value="QOW10067.1"/>
    <property type="molecule type" value="Genomic_DNA"/>
</dbReference>
<organism evidence="1 2">
    <name type="scientific">Kaistella flava</name>
    <name type="common">ex Peng et al. 2021</name>
    <dbReference type="NCBI Taxonomy" id="2038776"/>
    <lineage>
        <taxon>Bacteria</taxon>
        <taxon>Pseudomonadati</taxon>
        <taxon>Bacteroidota</taxon>
        <taxon>Flavobacteriia</taxon>
        <taxon>Flavobacteriales</taxon>
        <taxon>Weeksellaceae</taxon>
        <taxon>Chryseobacterium group</taxon>
        <taxon>Kaistella</taxon>
    </lineage>
</organism>
<gene>
    <name evidence="1" type="ORF">Q73A0000_06665</name>
</gene>
<protein>
    <submittedName>
        <fullName evidence="1">Uncharacterized protein</fullName>
    </submittedName>
</protein>
<reference evidence="1 2" key="1">
    <citation type="submission" date="2019-05" db="EMBL/GenBank/DDBJ databases">
        <title>Chryseobacterium sp. isolated from King George Island, maritime Antarctica.</title>
        <authorList>
            <person name="Peng X."/>
        </authorList>
    </citation>
    <scope>NUCLEOTIDE SEQUENCE [LARGE SCALE GENOMIC DNA]</scope>
    <source>
        <strain evidence="1 2">7-3A</strain>
    </source>
</reference>